<reference evidence="1" key="2">
    <citation type="journal article" date="2015" name="Data Brief">
        <title>Shoot transcriptome of the giant reed, Arundo donax.</title>
        <authorList>
            <person name="Barrero R.A."/>
            <person name="Guerrero F.D."/>
            <person name="Moolhuijzen P."/>
            <person name="Goolsby J.A."/>
            <person name="Tidwell J."/>
            <person name="Bellgard S.E."/>
            <person name="Bellgard M.I."/>
        </authorList>
    </citation>
    <scope>NUCLEOTIDE SEQUENCE</scope>
    <source>
        <tissue evidence="1">Shoot tissue taken approximately 20 cm above the soil surface</tissue>
    </source>
</reference>
<reference evidence="1" key="1">
    <citation type="submission" date="2014-09" db="EMBL/GenBank/DDBJ databases">
        <authorList>
            <person name="Magalhaes I.L.F."/>
            <person name="Oliveira U."/>
            <person name="Santos F.R."/>
            <person name="Vidigal T.H.D.A."/>
            <person name="Brescovit A.D."/>
            <person name="Santos A.J."/>
        </authorList>
    </citation>
    <scope>NUCLEOTIDE SEQUENCE</scope>
    <source>
        <tissue evidence="1">Shoot tissue taken approximately 20 cm above the soil surface</tissue>
    </source>
</reference>
<dbReference type="AlphaFoldDB" id="A0A0A9DRQ6"/>
<sequence length="36" mass="4356">MRWCGWSRSVLLVYLFCLIWLVRFRSMLASLISIHV</sequence>
<dbReference type="EMBL" id="GBRH01207424">
    <property type="protein sequence ID" value="JAD90471.1"/>
    <property type="molecule type" value="Transcribed_RNA"/>
</dbReference>
<accession>A0A0A9DRQ6</accession>
<name>A0A0A9DRQ6_ARUDO</name>
<evidence type="ECO:0000313" key="1">
    <source>
        <dbReference type="EMBL" id="JAD90471.1"/>
    </source>
</evidence>
<organism evidence="1">
    <name type="scientific">Arundo donax</name>
    <name type="common">Giant reed</name>
    <name type="synonym">Donax arundinaceus</name>
    <dbReference type="NCBI Taxonomy" id="35708"/>
    <lineage>
        <taxon>Eukaryota</taxon>
        <taxon>Viridiplantae</taxon>
        <taxon>Streptophyta</taxon>
        <taxon>Embryophyta</taxon>
        <taxon>Tracheophyta</taxon>
        <taxon>Spermatophyta</taxon>
        <taxon>Magnoliopsida</taxon>
        <taxon>Liliopsida</taxon>
        <taxon>Poales</taxon>
        <taxon>Poaceae</taxon>
        <taxon>PACMAD clade</taxon>
        <taxon>Arundinoideae</taxon>
        <taxon>Arundineae</taxon>
        <taxon>Arundo</taxon>
    </lineage>
</organism>
<proteinExistence type="predicted"/>
<protein>
    <submittedName>
        <fullName evidence="1">Uncharacterized protein</fullName>
    </submittedName>
</protein>